<evidence type="ECO:0000256" key="6">
    <source>
        <dbReference type="ARBA" id="ARBA00022642"/>
    </source>
</evidence>
<comment type="subunit">
    <text evidence="4">Hexamer formed by 3 homodimers.</text>
</comment>
<evidence type="ECO:0000256" key="8">
    <source>
        <dbReference type="ARBA" id="ARBA00022679"/>
    </source>
</evidence>
<dbReference type="GO" id="GO:0009435">
    <property type="term" value="P:NAD+ biosynthetic process"/>
    <property type="evidence" value="ECO:0007669"/>
    <property type="project" value="UniProtKB-UniPathway"/>
</dbReference>
<dbReference type="RefSeq" id="WP_146960697.1">
    <property type="nucleotide sequence ID" value="NZ_CP042467.1"/>
</dbReference>
<dbReference type="FunFam" id="3.90.1170.20:FF:000001">
    <property type="entry name" value="Nicotinate-nucleotide diphosphorylase (Carboxylating)"/>
    <property type="match status" value="1"/>
</dbReference>
<reference evidence="16 17" key="1">
    <citation type="submission" date="2019-08" db="EMBL/GenBank/DDBJ databases">
        <authorList>
            <person name="Liang Q."/>
        </authorList>
    </citation>
    <scope>NUCLEOTIDE SEQUENCE [LARGE SCALE GENOMIC DNA]</scope>
    <source>
        <strain evidence="16 17">V1718</strain>
    </source>
</reference>
<evidence type="ECO:0000256" key="10">
    <source>
        <dbReference type="ARBA" id="ARBA00047445"/>
    </source>
</evidence>
<evidence type="ECO:0000256" key="7">
    <source>
        <dbReference type="ARBA" id="ARBA00022676"/>
    </source>
</evidence>
<dbReference type="InterPro" id="IPR013785">
    <property type="entry name" value="Aldolase_TIM"/>
</dbReference>
<feature type="domain" description="Quinolinate phosphoribosyl transferase C-terminal" evidence="14">
    <location>
        <begin position="110"/>
        <end position="278"/>
    </location>
</feature>
<gene>
    <name evidence="16" type="primary">nadC</name>
    <name evidence="16" type="ORF">FRD01_14140</name>
</gene>
<comment type="similarity">
    <text evidence="3 12">Belongs to the NadC/ModD family.</text>
</comment>
<comment type="catalytic activity">
    <reaction evidence="10">
        <text>nicotinate beta-D-ribonucleotide + CO2 + diphosphate = quinolinate + 5-phospho-alpha-D-ribose 1-diphosphate + 2 H(+)</text>
        <dbReference type="Rhea" id="RHEA:12733"/>
        <dbReference type="ChEBI" id="CHEBI:15378"/>
        <dbReference type="ChEBI" id="CHEBI:16526"/>
        <dbReference type="ChEBI" id="CHEBI:29959"/>
        <dbReference type="ChEBI" id="CHEBI:33019"/>
        <dbReference type="ChEBI" id="CHEBI:57502"/>
        <dbReference type="ChEBI" id="CHEBI:58017"/>
        <dbReference type="EC" id="2.4.2.19"/>
    </reaction>
</comment>
<dbReference type="AlphaFoldDB" id="A0A5B8XRS0"/>
<evidence type="ECO:0000256" key="13">
    <source>
        <dbReference type="PIRSR" id="PIRSR006250-1"/>
    </source>
</evidence>
<feature type="binding site" evidence="13">
    <location>
        <begin position="263"/>
        <end position="265"/>
    </location>
    <ligand>
        <name>substrate</name>
    </ligand>
</feature>
<evidence type="ECO:0000256" key="9">
    <source>
        <dbReference type="ARBA" id="ARBA00033102"/>
    </source>
</evidence>
<dbReference type="FunFam" id="3.20.20.70:FF:000030">
    <property type="entry name" value="Nicotinate-nucleotide pyrophosphorylase, carboxylating"/>
    <property type="match status" value="1"/>
</dbReference>
<keyword evidence="8 12" id="KW-0808">Transferase</keyword>
<feature type="domain" description="Quinolinate phosphoribosyl transferase N-terminal" evidence="15">
    <location>
        <begin position="25"/>
        <end position="108"/>
    </location>
</feature>
<evidence type="ECO:0000256" key="3">
    <source>
        <dbReference type="ARBA" id="ARBA00009400"/>
    </source>
</evidence>
<feature type="binding site" evidence="13">
    <location>
        <position position="195"/>
    </location>
    <ligand>
        <name>substrate</name>
    </ligand>
</feature>
<name>A0A5B8XRS0_9DELT</name>
<comment type="function">
    <text evidence="1">Involved in the catabolism of quinolinic acid (QA).</text>
</comment>
<dbReference type="GO" id="GO:0034213">
    <property type="term" value="P:quinolinate catabolic process"/>
    <property type="evidence" value="ECO:0007669"/>
    <property type="project" value="TreeGrafter"/>
</dbReference>
<dbReference type="KEGG" id="bbae:FRD01_14140"/>
<feature type="binding site" evidence="13">
    <location>
        <position position="165"/>
    </location>
    <ligand>
        <name>substrate</name>
    </ligand>
</feature>
<dbReference type="EC" id="2.4.2.19" evidence="5"/>
<dbReference type="OrthoDB" id="9782546at2"/>
<dbReference type="Gene3D" id="3.90.1170.20">
    <property type="entry name" value="Quinolinate phosphoribosyl transferase, N-terminal domain"/>
    <property type="match status" value="1"/>
</dbReference>
<feature type="binding site" evidence="13">
    <location>
        <position position="216"/>
    </location>
    <ligand>
        <name>substrate</name>
    </ligand>
</feature>
<dbReference type="InterPro" id="IPR004393">
    <property type="entry name" value="NadC"/>
</dbReference>
<dbReference type="GO" id="GO:0004514">
    <property type="term" value="F:nicotinate-nucleotide diphosphorylase (carboxylating) activity"/>
    <property type="evidence" value="ECO:0007669"/>
    <property type="project" value="UniProtKB-EC"/>
</dbReference>
<sequence length="281" mass="30694">MRLTITPHIQRLIDLALDEDDIAFDVTSNIFFESDTHARLVAKEDLVLAGQDVFKEVFRRVDPKIQWEFLDTDGARITRGTVFANGHGDAGNLLRAERTALNFLQRMCGVATLTRQFVDALGPGETRICDTRKTMPGWRVLDKYSVSRGGGATHRLTLSGGVMLKDNHLAAAGGVERAMELVRDHAPHTLRVEVEVESREQTQAALDAGAEIIMLDNMSQDAMREAVALIRAQSDTVLIEASGNMTLERLGGLQGLGLDFISVGALTHSVKAADISMKLAT</sequence>
<accession>A0A5B8XRS0</accession>
<dbReference type="Pfam" id="PF01729">
    <property type="entry name" value="QRPTase_C"/>
    <property type="match status" value="1"/>
</dbReference>
<dbReference type="SUPFAM" id="SSF51690">
    <property type="entry name" value="Nicotinate/Quinolinate PRTase C-terminal domain-like"/>
    <property type="match status" value="1"/>
</dbReference>
<dbReference type="InterPro" id="IPR022412">
    <property type="entry name" value="Quinolinate_PRibosylTrfase_N"/>
</dbReference>
<evidence type="ECO:0000313" key="16">
    <source>
        <dbReference type="EMBL" id="QED28350.1"/>
    </source>
</evidence>
<dbReference type="CDD" id="cd01572">
    <property type="entry name" value="QPRTase"/>
    <property type="match status" value="1"/>
</dbReference>
<dbReference type="InterPro" id="IPR036068">
    <property type="entry name" value="Nicotinate_pribotase-like_C"/>
</dbReference>
<feature type="binding site" evidence="13">
    <location>
        <position position="155"/>
    </location>
    <ligand>
        <name>substrate</name>
    </ligand>
</feature>
<evidence type="ECO:0000256" key="4">
    <source>
        <dbReference type="ARBA" id="ARBA00011218"/>
    </source>
</evidence>
<dbReference type="UniPathway" id="UPA00253">
    <property type="reaction ID" value="UER00331"/>
</dbReference>
<keyword evidence="7 12" id="KW-0328">Glycosyltransferase</keyword>
<dbReference type="GO" id="GO:0005737">
    <property type="term" value="C:cytoplasm"/>
    <property type="evidence" value="ECO:0007669"/>
    <property type="project" value="TreeGrafter"/>
</dbReference>
<evidence type="ECO:0000256" key="2">
    <source>
        <dbReference type="ARBA" id="ARBA00004893"/>
    </source>
</evidence>
<keyword evidence="17" id="KW-1185">Reference proteome</keyword>
<feature type="binding site" evidence="13">
    <location>
        <position position="98"/>
    </location>
    <ligand>
        <name>substrate</name>
    </ligand>
</feature>
<dbReference type="PANTHER" id="PTHR32179:SF3">
    <property type="entry name" value="NICOTINATE-NUCLEOTIDE PYROPHOSPHORYLASE [CARBOXYLATING]"/>
    <property type="match status" value="1"/>
</dbReference>
<evidence type="ECO:0000313" key="17">
    <source>
        <dbReference type="Proteomes" id="UP000321595"/>
    </source>
</evidence>
<comment type="pathway">
    <text evidence="2">Cofactor biosynthesis; NAD(+) biosynthesis; nicotinate D-ribonucleotide from quinolinate: step 1/1.</text>
</comment>
<dbReference type="Pfam" id="PF02749">
    <property type="entry name" value="QRPTase_N"/>
    <property type="match status" value="1"/>
</dbReference>
<evidence type="ECO:0000256" key="12">
    <source>
        <dbReference type="PIRNR" id="PIRNR006250"/>
    </source>
</evidence>
<keyword evidence="6" id="KW-0662">Pyridine nucleotide biosynthesis</keyword>
<dbReference type="Proteomes" id="UP000321595">
    <property type="component" value="Chromosome"/>
</dbReference>
<evidence type="ECO:0000259" key="15">
    <source>
        <dbReference type="Pfam" id="PF02749"/>
    </source>
</evidence>
<protein>
    <recommendedName>
        <fullName evidence="11">Probable nicotinate-nucleotide pyrophosphorylase [carboxylating]</fullName>
        <ecNumber evidence="5">2.4.2.19</ecNumber>
    </recommendedName>
    <alternativeName>
        <fullName evidence="9">Quinolinate phosphoribosyltransferase [decarboxylating]</fullName>
    </alternativeName>
</protein>
<dbReference type="PANTHER" id="PTHR32179">
    <property type="entry name" value="NICOTINATE-NUCLEOTIDE PYROPHOSPHORYLASE [CARBOXYLATING]"/>
    <property type="match status" value="1"/>
</dbReference>
<organism evidence="16 17">
    <name type="scientific">Microvenator marinus</name>
    <dbReference type="NCBI Taxonomy" id="2600177"/>
    <lineage>
        <taxon>Bacteria</taxon>
        <taxon>Deltaproteobacteria</taxon>
        <taxon>Bradymonadales</taxon>
        <taxon>Microvenatoraceae</taxon>
        <taxon>Microvenator</taxon>
    </lineage>
</organism>
<feature type="binding site" evidence="13">
    <location>
        <begin position="242"/>
        <end position="244"/>
    </location>
    <ligand>
        <name>substrate</name>
    </ligand>
</feature>
<evidence type="ECO:0000256" key="1">
    <source>
        <dbReference type="ARBA" id="ARBA00003237"/>
    </source>
</evidence>
<feature type="binding site" evidence="13">
    <location>
        <begin position="131"/>
        <end position="133"/>
    </location>
    <ligand>
        <name>substrate</name>
    </ligand>
</feature>
<dbReference type="InterPro" id="IPR002638">
    <property type="entry name" value="Quinolinate_PRibosylTrfase_C"/>
</dbReference>
<evidence type="ECO:0000256" key="5">
    <source>
        <dbReference type="ARBA" id="ARBA00011944"/>
    </source>
</evidence>
<dbReference type="PIRSF" id="PIRSF006250">
    <property type="entry name" value="NadC_ModD"/>
    <property type="match status" value="1"/>
</dbReference>
<proteinExistence type="inferred from homology"/>
<evidence type="ECO:0000259" key="14">
    <source>
        <dbReference type="Pfam" id="PF01729"/>
    </source>
</evidence>
<dbReference type="InterPro" id="IPR027277">
    <property type="entry name" value="NadC/ModD"/>
</dbReference>
<dbReference type="InterPro" id="IPR037128">
    <property type="entry name" value="Quinolinate_PRibosylTase_N_sf"/>
</dbReference>
<dbReference type="NCBIfam" id="TIGR00078">
    <property type="entry name" value="nadC"/>
    <property type="match status" value="1"/>
</dbReference>
<dbReference type="SUPFAM" id="SSF54675">
    <property type="entry name" value="Nicotinate/Quinolinate PRTase N-terminal domain-like"/>
    <property type="match status" value="1"/>
</dbReference>
<dbReference type="Gene3D" id="3.20.20.70">
    <property type="entry name" value="Aldolase class I"/>
    <property type="match status" value="1"/>
</dbReference>
<dbReference type="EMBL" id="CP042467">
    <property type="protein sequence ID" value="QED28350.1"/>
    <property type="molecule type" value="Genomic_DNA"/>
</dbReference>
<evidence type="ECO:0000256" key="11">
    <source>
        <dbReference type="ARBA" id="ARBA00069173"/>
    </source>
</evidence>